<feature type="non-terminal residue" evidence="1">
    <location>
        <position position="78"/>
    </location>
</feature>
<evidence type="ECO:0000313" key="1">
    <source>
        <dbReference type="EMBL" id="KAF9559396.1"/>
    </source>
</evidence>
<proteinExistence type="predicted"/>
<keyword evidence="2" id="KW-1185">Reference proteome</keyword>
<dbReference type="EMBL" id="JAABOA010006528">
    <property type="protein sequence ID" value="KAF9559396.1"/>
    <property type="molecule type" value="Genomic_DNA"/>
</dbReference>
<accession>A0A9P6K975</accession>
<sequence length="78" mass="9002">FLGLAYSCTLHSRHCCCSLCLHHDLHHLTRHFSPTSCHQARRLSSHNGCRRGQHFHDLSLANASLWRNRGHIRVPLQV</sequence>
<comment type="caution">
    <text evidence="1">The sequence shown here is derived from an EMBL/GenBank/DDBJ whole genome shotgun (WGS) entry which is preliminary data.</text>
</comment>
<gene>
    <name evidence="1" type="ORF">BGW38_009091</name>
</gene>
<feature type="non-terminal residue" evidence="1">
    <location>
        <position position="1"/>
    </location>
</feature>
<name>A0A9P6K975_9FUNG</name>
<evidence type="ECO:0000313" key="2">
    <source>
        <dbReference type="Proteomes" id="UP000780801"/>
    </source>
</evidence>
<reference evidence="1" key="1">
    <citation type="journal article" date="2020" name="Fungal Divers.">
        <title>Resolving the Mortierellaceae phylogeny through synthesis of multi-gene phylogenetics and phylogenomics.</title>
        <authorList>
            <person name="Vandepol N."/>
            <person name="Liber J."/>
            <person name="Desiro A."/>
            <person name="Na H."/>
            <person name="Kennedy M."/>
            <person name="Barry K."/>
            <person name="Grigoriev I.V."/>
            <person name="Miller A.N."/>
            <person name="O'Donnell K."/>
            <person name="Stajich J.E."/>
            <person name="Bonito G."/>
        </authorList>
    </citation>
    <scope>NUCLEOTIDE SEQUENCE</scope>
    <source>
        <strain evidence="1">KOD1015</strain>
    </source>
</reference>
<organism evidence="1 2">
    <name type="scientific">Lunasporangiospora selenospora</name>
    <dbReference type="NCBI Taxonomy" id="979761"/>
    <lineage>
        <taxon>Eukaryota</taxon>
        <taxon>Fungi</taxon>
        <taxon>Fungi incertae sedis</taxon>
        <taxon>Mucoromycota</taxon>
        <taxon>Mortierellomycotina</taxon>
        <taxon>Mortierellomycetes</taxon>
        <taxon>Mortierellales</taxon>
        <taxon>Mortierellaceae</taxon>
        <taxon>Lunasporangiospora</taxon>
    </lineage>
</organism>
<protein>
    <submittedName>
        <fullName evidence="1">Uncharacterized protein</fullName>
    </submittedName>
</protein>
<dbReference type="AlphaFoldDB" id="A0A9P6K975"/>
<dbReference type="Proteomes" id="UP000780801">
    <property type="component" value="Unassembled WGS sequence"/>
</dbReference>